<feature type="non-terminal residue" evidence="1">
    <location>
        <position position="36"/>
    </location>
</feature>
<sequence length="36" mass="4397">LMKFMMLIKIKDQQLKRKKTLIKWQSQTKLLHILDG</sequence>
<dbReference type="EMBL" id="UINC01123044">
    <property type="protein sequence ID" value="SVC99247.1"/>
    <property type="molecule type" value="Genomic_DNA"/>
</dbReference>
<name>A0A382RQB4_9ZZZZ</name>
<evidence type="ECO:0000313" key="1">
    <source>
        <dbReference type="EMBL" id="SVC99247.1"/>
    </source>
</evidence>
<gene>
    <name evidence="1" type="ORF">METZ01_LOCUS352101</name>
</gene>
<feature type="non-terminal residue" evidence="1">
    <location>
        <position position="1"/>
    </location>
</feature>
<organism evidence="1">
    <name type="scientific">marine metagenome</name>
    <dbReference type="NCBI Taxonomy" id="408172"/>
    <lineage>
        <taxon>unclassified sequences</taxon>
        <taxon>metagenomes</taxon>
        <taxon>ecological metagenomes</taxon>
    </lineage>
</organism>
<dbReference type="AlphaFoldDB" id="A0A382RQB4"/>
<proteinExistence type="predicted"/>
<reference evidence="1" key="1">
    <citation type="submission" date="2018-05" db="EMBL/GenBank/DDBJ databases">
        <authorList>
            <person name="Lanie J.A."/>
            <person name="Ng W.-L."/>
            <person name="Kazmierczak K.M."/>
            <person name="Andrzejewski T.M."/>
            <person name="Davidsen T.M."/>
            <person name="Wayne K.J."/>
            <person name="Tettelin H."/>
            <person name="Glass J.I."/>
            <person name="Rusch D."/>
            <person name="Podicherti R."/>
            <person name="Tsui H.-C.T."/>
            <person name="Winkler M.E."/>
        </authorList>
    </citation>
    <scope>NUCLEOTIDE SEQUENCE</scope>
</reference>
<protein>
    <submittedName>
        <fullName evidence="1">Uncharacterized protein</fullName>
    </submittedName>
</protein>
<accession>A0A382RQB4</accession>